<evidence type="ECO:0000259" key="3">
    <source>
        <dbReference type="PROSITE" id="PS01031"/>
    </source>
</evidence>
<dbReference type="Gene3D" id="2.60.40.790">
    <property type="match status" value="1"/>
</dbReference>
<dbReference type="SUPFAM" id="SSF49764">
    <property type="entry name" value="HSP20-like chaperones"/>
    <property type="match status" value="1"/>
</dbReference>
<dbReference type="InterPro" id="IPR002068">
    <property type="entry name" value="A-crystallin/Hsp20_dom"/>
</dbReference>
<evidence type="ECO:0000313" key="4">
    <source>
        <dbReference type="EMBL" id="UUX49518.1"/>
    </source>
</evidence>
<name>A0A9J7AQR8_9PROT</name>
<accession>A0A9J7AQR8</accession>
<proteinExistence type="inferred from homology"/>
<dbReference type="Proteomes" id="UP001060336">
    <property type="component" value="Chromosome"/>
</dbReference>
<keyword evidence="5" id="KW-1185">Reference proteome</keyword>
<dbReference type="PANTHER" id="PTHR11527">
    <property type="entry name" value="HEAT-SHOCK PROTEIN 20 FAMILY MEMBER"/>
    <property type="match status" value="1"/>
</dbReference>
<dbReference type="InterPro" id="IPR008978">
    <property type="entry name" value="HSP20-like_chaperone"/>
</dbReference>
<dbReference type="RefSeq" id="WP_257768233.1">
    <property type="nucleotide sequence ID" value="NZ_CP102480.1"/>
</dbReference>
<evidence type="ECO:0000256" key="1">
    <source>
        <dbReference type="PROSITE-ProRule" id="PRU00285"/>
    </source>
</evidence>
<comment type="similarity">
    <text evidence="1 2">Belongs to the small heat shock protein (HSP20) family.</text>
</comment>
<dbReference type="Pfam" id="PF00011">
    <property type="entry name" value="HSP20"/>
    <property type="match status" value="1"/>
</dbReference>
<dbReference type="InterPro" id="IPR031107">
    <property type="entry name" value="Small_HSP"/>
</dbReference>
<evidence type="ECO:0000256" key="2">
    <source>
        <dbReference type="RuleBase" id="RU003616"/>
    </source>
</evidence>
<dbReference type="KEGG" id="naci:NUH88_19225"/>
<sequence>MVEKVSQSNPTPDWLSQLYAPVRQFGERIAEFLAPASEASAKPEYYEIAIELPGVKESDISIELHDSTLTIVAEKRSTREEKDRNYFFSERQYGSYRRVFRLPPDADGNKVTAHHEDGVLTILIAKISPEQSNPKRIKVQRR</sequence>
<feature type="domain" description="SHSP" evidence="3">
    <location>
        <begin position="27"/>
        <end position="142"/>
    </location>
</feature>
<dbReference type="PROSITE" id="PS01031">
    <property type="entry name" value="SHSP"/>
    <property type="match status" value="1"/>
</dbReference>
<evidence type="ECO:0000313" key="5">
    <source>
        <dbReference type="Proteomes" id="UP001060336"/>
    </source>
</evidence>
<reference evidence="4" key="1">
    <citation type="submission" date="2022-08" db="EMBL/GenBank/DDBJ databases">
        <title>Nisaea acidiphila sp. nov., isolated from a marine algal debris and emended description of the genus Nisaea Urios et al. 2008.</title>
        <authorList>
            <person name="Kwon K."/>
        </authorList>
    </citation>
    <scope>NUCLEOTIDE SEQUENCE</scope>
    <source>
        <strain evidence="4">MEBiC11861</strain>
    </source>
</reference>
<dbReference type="CDD" id="cd06464">
    <property type="entry name" value="ACD_sHsps-like"/>
    <property type="match status" value="1"/>
</dbReference>
<gene>
    <name evidence="4" type="ORF">NUH88_19225</name>
</gene>
<dbReference type="EMBL" id="CP102480">
    <property type="protein sequence ID" value="UUX49518.1"/>
    <property type="molecule type" value="Genomic_DNA"/>
</dbReference>
<dbReference type="AlphaFoldDB" id="A0A9J7AQR8"/>
<protein>
    <submittedName>
        <fullName evidence="4">Hsp20/alpha crystallin family protein</fullName>
    </submittedName>
</protein>
<organism evidence="4 5">
    <name type="scientific">Nisaea acidiphila</name>
    <dbReference type="NCBI Taxonomy" id="1862145"/>
    <lineage>
        <taxon>Bacteria</taxon>
        <taxon>Pseudomonadati</taxon>
        <taxon>Pseudomonadota</taxon>
        <taxon>Alphaproteobacteria</taxon>
        <taxon>Rhodospirillales</taxon>
        <taxon>Thalassobaculaceae</taxon>
        <taxon>Nisaea</taxon>
    </lineage>
</organism>